<evidence type="ECO:0000256" key="1">
    <source>
        <dbReference type="SAM" id="MobiDB-lite"/>
    </source>
</evidence>
<keyword evidence="3" id="KW-1185">Reference proteome</keyword>
<dbReference type="AlphaFoldDB" id="A0A8H7WIS6"/>
<feature type="compositionally biased region" description="Basic and acidic residues" evidence="1">
    <location>
        <begin position="11"/>
        <end position="20"/>
    </location>
</feature>
<accession>A0A8H7WIS6</accession>
<proteinExistence type="predicted"/>
<dbReference type="Proteomes" id="UP000664132">
    <property type="component" value="Unassembled WGS sequence"/>
</dbReference>
<dbReference type="EMBL" id="JAFJYH010000007">
    <property type="protein sequence ID" value="KAG4425773.1"/>
    <property type="molecule type" value="Genomic_DNA"/>
</dbReference>
<sequence length="509" mass="55699">MNTQAPSTPPPKEKSDEKERKSKYKFQADSLSKAKKATAGTPTEPSRNVPGKPLVDFFIFAKFPAEIQDEVWETVCFQDTPTISIIVEQASIKMVGPLPKFPYFLHATSGARGIGLRYYEVLTSFDIFDREYRAALNLQAVATNAPNTWLAPPGVWAPAAGVLGHGPGAQVGLHGQMNQAAQVMGQFGPGHVLGTAGNNPNTNNGPFPNAPPTPLVGPFGPPLPILNIAQRIGGTPALAKNRVILMGAFPVLAGNVVGLCDEPGPTHPLLPVEPPRAVLPGPPGYHNFYANLSATTFKLQIGDALQYNYPTFSLAEEPSVTCAKNFIDPSHRQEEISALLRINAAPPSFPALGKLPSIFKKVENLVLNISLPHCDNPTEFSKWATKNSSLFLSSLYVRSTVRRFPNLRHLDFYIPGDHKINPFGKMALKHWREVVVRDTDGMTLGRSQLGLLEMIMDTEMTAIRKELDKPDFPAPRLLVYVPQKADRMEFDADFATDDSCLRFRSDVLS</sequence>
<organism evidence="2 3">
    <name type="scientific">Cadophora malorum</name>
    <dbReference type="NCBI Taxonomy" id="108018"/>
    <lineage>
        <taxon>Eukaryota</taxon>
        <taxon>Fungi</taxon>
        <taxon>Dikarya</taxon>
        <taxon>Ascomycota</taxon>
        <taxon>Pezizomycotina</taxon>
        <taxon>Leotiomycetes</taxon>
        <taxon>Helotiales</taxon>
        <taxon>Ploettnerulaceae</taxon>
        <taxon>Cadophora</taxon>
    </lineage>
</organism>
<gene>
    <name evidence="2" type="ORF">IFR04_000980</name>
</gene>
<protein>
    <submittedName>
        <fullName evidence="2">Uncharacterized protein</fullName>
    </submittedName>
</protein>
<dbReference type="OrthoDB" id="3557270at2759"/>
<evidence type="ECO:0000313" key="2">
    <source>
        <dbReference type="EMBL" id="KAG4425773.1"/>
    </source>
</evidence>
<comment type="caution">
    <text evidence="2">The sequence shown here is derived from an EMBL/GenBank/DDBJ whole genome shotgun (WGS) entry which is preliminary data.</text>
</comment>
<reference evidence="2" key="1">
    <citation type="submission" date="2021-02" db="EMBL/GenBank/DDBJ databases">
        <title>Genome sequence Cadophora malorum strain M34.</title>
        <authorList>
            <person name="Stefanovic E."/>
            <person name="Vu D."/>
            <person name="Scully C."/>
            <person name="Dijksterhuis J."/>
            <person name="Roader J."/>
            <person name="Houbraken J."/>
        </authorList>
    </citation>
    <scope>NUCLEOTIDE SEQUENCE</scope>
    <source>
        <strain evidence="2">M34</strain>
    </source>
</reference>
<evidence type="ECO:0000313" key="3">
    <source>
        <dbReference type="Proteomes" id="UP000664132"/>
    </source>
</evidence>
<name>A0A8H7WIS6_9HELO</name>
<feature type="region of interest" description="Disordered" evidence="1">
    <location>
        <begin position="1"/>
        <end position="48"/>
    </location>
</feature>